<protein>
    <recommendedName>
        <fullName evidence="3">Glycoside hydrolase family 76 protein</fullName>
    </recommendedName>
</protein>
<proteinExistence type="predicted"/>
<name>A0A9N9L2K9_9HELO</name>
<dbReference type="InterPro" id="IPR005198">
    <property type="entry name" value="Glyco_hydro_76"/>
</dbReference>
<reference evidence="1" key="1">
    <citation type="submission" date="2021-07" db="EMBL/GenBank/DDBJ databases">
        <authorList>
            <person name="Durling M."/>
        </authorList>
    </citation>
    <scope>NUCLEOTIDE SEQUENCE</scope>
</reference>
<dbReference type="AlphaFoldDB" id="A0A9N9L2K9"/>
<dbReference type="Proteomes" id="UP000696280">
    <property type="component" value="Unassembled WGS sequence"/>
</dbReference>
<dbReference type="GO" id="GO:0005975">
    <property type="term" value="P:carbohydrate metabolic process"/>
    <property type="evidence" value="ECO:0007669"/>
    <property type="project" value="InterPro"/>
</dbReference>
<organism evidence="1 2">
    <name type="scientific">Hymenoscyphus fraxineus</name>
    <dbReference type="NCBI Taxonomy" id="746836"/>
    <lineage>
        <taxon>Eukaryota</taxon>
        <taxon>Fungi</taxon>
        <taxon>Dikarya</taxon>
        <taxon>Ascomycota</taxon>
        <taxon>Pezizomycotina</taxon>
        <taxon>Leotiomycetes</taxon>
        <taxon>Helotiales</taxon>
        <taxon>Helotiaceae</taxon>
        <taxon>Hymenoscyphus</taxon>
    </lineage>
</organism>
<dbReference type="OrthoDB" id="9984024at2759"/>
<keyword evidence="2" id="KW-1185">Reference proteome</keyword>
<dbReference type="Gene3D" id="1.50.10.20">
    <property type="match status" value="1"/>
</dbReference>
<evidence type="ECO:0000313" key="2">
    <source>
        <dbReference type="Proteomes" id="UP000696280"/>
    </source>
</evidence>
<dbReference type="InterPro" id="IPR053169">
    <property type="entry name" value="MUG_Protein"/>
</dbReference>
<dbReference type="PANTHER" id="PTHR47791:SF1">
    <property type="entry name" value="ENDO MANNANASE, GH76 FAMILY (EUROFUNG)"/>
    <property type="match status" value="1"/>
</dbReference>
<dbReference type="PANTHER" id="PTHR47791">
    <property type="entry name" value="MEIOTICALLY UP-REGULATED GENE 191 PROTEIN"/>
    <property type="match status" value="1"/>
</dbReference>
<evidence type="ECO:0000313" key="1">
    <source>
        <dbReference type="EMBL" id="CAG8959050.1"/>
    </source>
</evidence>
<comment type="caution">
    <text evidence="1">The sequence shown here is derived from an EMBL/GenBank/DDBJ whole genome shotgun (WGS) entry which is preliminary data.</text>
</comment>
<sequence length="454" mass="48990">MVNYFLSLPFTLFLSNGTDIHALPPASSDLLSFGYTHTLANMFSLILVQTFYLFLSLSPTILSAPVAGPTEAVLAFNTLQTWYNSTSGLWSTTGWWNSANCLTTIADLAAVDSSILGAAKDIFSNTFVQAQKTNLQMLKVITPTYNIESTYGDDFPSLKNFSTVEAAAAPPPSHPQGFVNSFYDDEGWWALGWIQAYDVTKDPAYLSAAVDIFNDMAHGNTTPCGSTSIWWDRNHTYVNAIANELHLSVASHLANRIPNNKTYIDTANLQWDWFQRSGMINKNNTINDGLDKQCKNNNGTVWSYNQGVILGALVELSNATNDKSLLQVASTIATSAIKALSDKNDVLHDPCEPSCGADGSQFKGIFIRNLQILQKAAPNDAYKRFIGANAASIWSYDRDTRPGPKTNGLGLIWSGPVGRGGSVNASTQSSGLDALVAAQAVGVLPSEGSTALAN</sequence>
<dbReference type="EMBL" id="CAJVRL010000088">
    <property type="protein sequence ID" value="CAG8959050.1"/>
    <property type="molecule type" value="Genomic_DNA"/>
</dbReference>
<dbReference type="Pfam" id="PF03663">
    <property type="entry name" value="Glyco_hydro_76"/>
    <property type="match status" value="1"/>
</dbReference>
<dbReference type="InterPro" id="IPR008928">
    <property type="entry name" value="6-hairpin_glycosidase_sf"/>
</dbReference>
<accession>A0A9N9L2K9</accession>
<evidence type="ECO:0008006" key="3">
    <source>
        <dbReference type="Google" id="ProtNLM"/>
    </source>
</evidence>
<gene>
    <name evidence="1" type="ORF">HYFRA_00012830</name>
</gene>
<dbReference type="SUPFAM" id="SSF48208">
    <property type="entry name" value="Six-hairpin glycosidases"/>
    <property type="match status" value="1"/>
</dbReference>